<reference evidence="3" key="3">
    <citation type="submission" date="2025-04" db="UniProtKB">
        <authorList>
            <consortium name="RefSeq"/>
        </authorList>
    </citation>
    <scope>IDENTIFICATION</scope>
    <source>
        <strain evidence="3">S238N-H82</strain>
        <tissue evidence="3">Testes</tissue>
    </source>
</reference>
<name>C3ZHN1_BRAFL</name>
<accession>C3ZHN1</accession>
<sequence length="247" mass="26626">MDTTNTVTGAVSCADNHPAVKVTTGDEPGVQSDVFLADNAIRDDVTANYSNHTNAGIIRDDESTDHDSRIQNDYVAVSINIIHLYGNGTDPGNLKADAVLSISILRNVYEQANSNTPLVISIIRDVINTVIGTSRPDAICSNATQYGSITCPSECDVIASIGIRSEDLGTSDVDDVTADGGIALSDDIGLNYNNGDYSATRNTNKHDVYIIGHPHTHIHRWNTEFESDQSALSYDLHANHLVPTNRM</sequence>
<dbReference type="RefSeq" id="XP_035689089.1">
    <property type="nucleotide sequence ID" value="XM_035833196.1"/>
</dbReference>
<protein>
    <submittedName>
        <fullName evidence="3">Uncharacterized protein LOC118424570</fullName>
    </submittedName>
</protein>
<dbReference type="InParanoid" id="C3ZHN1"/>
<gene>
    <name evidence="3" type="primary">LOC118424570</name>
    <name evidence="1" type="ORF">BRAFLDRAFT_79604</name>
</gene>
<evidence type="ECO:0000313" key="2">
    <source>
        <dbReference type="Proteomes" id="UP000001554"/>
    </source>
</evidence>
<dbReference type="Proteomes" id="UP000001554">
    <property type="component" value="Chromosome 10"/>
</dbReference>
<proteinExistence type="predicted"/>
<reference evidence="1" key="1">
    <citation type="journal article" date="2008" name="Nature">
        <title>The amphioxus genome and the evolution of the chordate karyotype.</title>
        <authorList>
            <consortium name="US DOE Joint Genome Institute (JGI-PGF)"/>
            <person name="Putnam N.H."/>
            <person name="Butts T."/>
            <person name="Ferrier D.E.K."/>
            <person name="Furlong R.F."/>
            <person name="Hellsten U."/>
            <person name="Kawashima T."/>
            <person name="Robinson-Rechavi M."/>
            <person name="Shoguchi E."/>
            <person name="Terry A."/>
            <person name="Yu J.-K."/>
            <person name="Benito-Gutierrez E.L."/>
            <person name="Dubchak I."/>
            <person name="Garcia-Fernandez J."/>
            <person name="Gibson-Brown J.J."/>
            <person name="Grigoriev I.V."/>
            <person name="Horton A.C."/>
            <person name="de Jong P.J."/>
            <person name="Jurka J."/>
            <person name="Kapitonov V.V."/>
            <person name="Kohara Y."/>
            <person name="Kuroki Y."/>
            <person name="Lindquist E."/>
            <person name="Lucas S."/>
            <person name="Osoegawa K."/>
            <person name="Pennacchio L.A."/>
            <person name="Salamov A.A."/>
            <person name="Satou Y."/>
            <person name="Sauka-Spengler T."/>
            <person name="Schmutz J."/>
            <person name="Shin-I T."/>
            <person name="Toyoda A."/>
            <person name="Bronner-Fraser M."/>
            <person name="Fujiyama A."/>
            <person name="Holland L.Z."/>
            <person name="Holland P.W.H."/>
            <person name="Satoh N."/>
            <person name="Rokhsar D.S."/>
        </authorList>
    </citation>
    <scope>NUCLEOTIDE SEQUENCE [LARGE SCALE GENOMIC DNA]</scope>
    <source>
        <strain evidence="1">S238N-H82</strain>
        <tissue evidence="1">Testes</tissue>
    </source>
</reference>
<evidence type="ECO:0000313" key="1">
    <source>
        <dbReference type="EMBL" id="EEN48026.1"/>
    </source>
</evidence>
<reference evidence="2" key="2">
    <citation type="journal article" date="2020" name="Nat. Ecol. Evol.">
        <title>Deeply conserved synteny resolves early events in vertebrate evolution.</title>
        <authorList>
            <person name="Simakov O."/>
            <person name="Marletaz F."/>
            <person name="Yue J.X."/>
            <person name="O'Connell B."/>
            <person name="Jenkins J."/>
            <person name="Brandt A."/>
            <person name="Calef R."/>
            <person name="Tung C.H."/>
            <person name="Huang T.K."/>
            <person name="Schmutz J."/>
            <person name="Satoh N."/>
            <person name="Yu J.K."/>
            <person name="Putnam N.H."/>
            <person name="Green R.E."/>
            <person name="Rokhsar D.S."/>
        </authorList>
    </citation>
    <scope>NUCLEOTIDE SEQUENCE [LARGE SCALE GENOMIC DNA]</scope>
    <source>
        <strain evidence="2">S238N-H82</strain>
    </source>
</reference>
<dbReference type="EMBL" id="GG666623">
    <property type="protein sequence ID" value="EEN48026.1"/>
    <property type="molecule type" value="Genomic_DNA"/>
</dbReference>
<keyword evidence="2" id="KW-1185">Reference proteome</keyword>
<organism>
    <name type="scientific">Branchiostoma floridae</name>
    <name type="common">Florida lancelet</name>
    <name type="synonym">Amphioxus</name>
    <dbReference type="NCBI Taxonomy" id="7739"/>
    <lineage>
        <taxon>Eukaryota</taxon>
        <taxon>Metazoa</taxon>
        <taxon>Chordata</taxon>
        <taxon>Cephalochordata</taxon>
        <taxon>Leptocardii</taxon>
        <taxon>Amphioxiformes</taxon>
        <taxon>Branchiostomatidae</taxon>
        <taxon>Branchiostoma</taxon>
    </lineage>
</organism>
<dbReference type="OrthoDB" id="10028281at2759"/>
<dbReference type="KEGG" id="bfo:118424570"/>
<dbReference type="AlphaFoldDB" id="C3ZHN1"/>
<dbReference type="GeneID" id="118424570"/>
<evidence type="ECO:0000313" key="3">
    <source>
        <dbReference type="RefSeq" id="XP_035689089.1"/>
    </source>
</evidence>